<gene>
    <name evidence="3" type="ORF">CSSPTR1EN2_LOCUS3754</name>
</gene>
<dbReference type="PANTHER" id="PTHR43147">
    <property type="entry name" value="PROTEIN TAS"/>
    <property type="match status" value="1"/>
</dbReference>
<dbReference type="InterPro" id="IPR023210">
    <property type="entry name" value="NADP_OxRdtase_dom"/>
</dbReference>
<evidence type="ECO:0000256" key="1">
    <source>
        <dbReference type="SAM" id="MobiDB-lite"/>
    </source>
</evidence>
<dbReference type="Proteomes" id="UP001497512">
    <property type="component" value="Chromosome 11"/>
</dbReference>
<dbReference type="SUPFAM" id="SSF51430">
    <property type="entry name" value="NAD(P)-linked oxidoreductase"/>
    <property type="match status" value="1"/>
</dbReference>
<feature type="domain" description="NADP-dependent oxidoreductase" evidence="2">
    <location>
        <begin position="39"/>
        <end position="338"/>
    </location>
</feature>
<dbReference type="Pfam" id="PF00248">
    <property type="entry name" value="Aldo_ket_red"/>
    <property type="match status" value="1"/>
</dbReference>
<dbReference type="Gene3D" id="3.20.20.100">
    <property type="entry name" value="NADP-dependent oxidoreductase domain"/>
    <property type="match status" value="1"/>
</dbReference>
<keyword evidence="4" id="KW-1185">Reference proteome</keyword>
<dbReference type="InterPro" id="IPR036812">
    <property type="entry name" value="NAD(P)_OxRdtase_dom_sf"/>
</dbReference>
<sequence length="353" mass="39668">MAELEEDHRRTERPTTSIVANHGSSIPFRSVGSFSIPAIITGMWQVAGGHGKIDQKKAVEEMKRYAFAGLGVFDMADIYGPAEEIYGKFLREYLGANLVLGFTKFVPRYGSSGTNTREVVESSIDRSRKRMGVSTLDMVQFHWWDYRDVHYFDSMKLLYTLKLEGKIKELGLTNFDTLHMAKLYEECAIPIVSNQVAYSIIDRRPEKKMVAWCLKHNVKILAYGSLLGGFLSEKYLGRPEPQRFELTTQSLSKYKRTIDQWGGWMLFQELLLVLSQIADKYKVSISNVAVRYIADKPAVAAVIIGARLSIAEHITSNQATFSFPGLDQGDVALIHAVVEKGNGIAGDCGDEYR</sequence>
<name>A0ABP0TI32_9BRYO</name>
<feature type="region of interest" description="Disordered" evidence="1">
    <location>
        <begin position="1"/>
        <end position="21"/>
    </location>
</feature>
<proteinExistence type="predicted"/>
<dbReference type="EMBL" id="OZ019903">
    <property type="protein sequence ID" value="CAK9196997.1"/>
    <property type="molecule type" value="Genomic_DNA"/>
</dbReference>
<evidence type="ECO:0000313" key="4">
    <source>
        <dbReference type="Proteomes" id="UP001497512"/>
    </source>
</evidence>
<reference evidence="3" key="1">
    <citation type="submission" date="2024-02" db="EMBL/GenBank/DDBJ databases">
        <authorList>
            <consortium name="ELIXIR-Norway"/>
            <consortium name="Elixir Norway"/>
        </authorList>
    </citation>
    <scope>NUCLEOTIDE SEQUENCE</scope>
</reference>
<organism evidence="3 4">
    <name type="scientific">Sphagnum troendelagicum</name>
    <dbReference type="NCBI Taxonomy" id="128251"/>
    <lineage>
        <taxon>Eukaryota</taxon>
        <taxon>Viridiplantae</taxon>
        <taxon>Streptophyta</taxon>
        <taxon>Embryophyta</taxon>
        <taxon>Bryophyta</taxon>
        <taxon>Sphagnophytina</taxon>
        <taxon>Sphagnopsida</taxon>
        <taxon>Sphagnales</taxon>
        <taxon>Sphagnaceae</taxon>
        <taxon>Sphagnum</taxon>
    </lineage>
</organism>
<evidence type="ECO:0000259" key="2">
    <source>
        <dbReference type="Pfam" id="PF00248"/>
    </source>
</evidence>
<dbReference type="PANTHER" id="PTHR43147:SF2">
    <property type="entry name" value="NADP-DEPENDENT OXIDOREDUCTASE DOMAIN-CONTAINING PROTEIN"/>
    <property type="match status" value="1"/>
</dbReference>
<evidence type="ECO:0000313" key="3">
    <source>
        <dbReference type="EMBL" id="CAK9196997.1"/>
    </source>
</evidence>
<dbReference type="CDD" id="cd19101">
    <property type="entry name" value="AKR_unchar"/>
    <property type="match status" value="1"/>
</dbReference>
<accession>A0ABP0TI32</accession>
<protein>
    <recommendedName>
        <fullName evidence="2">NADP-dependent oxidoreductase domain-containing protein</fullName>
    </recommendedName>
</protein>
<feature type="compositionally biased region" description="Basic and acidic residues" evidence="1">
    <location>
        <begin position="1"/>
        <end position="13"/>
    </location>
</feature>